<dbReference type="PANTHER" id="PTHR19353">
    <property type="entry name" value="FATTY ACID DESATURASE 2"/>
    <property type="match status" value="1"/>
</dbReference>
<dbReference type="PANTHER" id="PTHR19353:SF19">
    <property type="entry name" value="DELTA(5) FATTY ACID DESATURASE C-RELATED"/>
    <property type="match status" value="1"/>
</dbReference>
<dbReference type="InterPro" id="IPR005804">
    <property type="entry name" value="FA_desaturase_dom"/>
</dbReference>
<keyword evidence="2" id="KW-0812">Transmembrane</keyword>
<feature type="region of interest" description="Disordered" evidence="1">
    <location>
        <begin position="1"/>
        <end position="25"/>
    </location>
</feature>
<dbReference type="AlphaFoldDB" id="A0A7H1BFT2"/>
<dbReference type="GO" id="GO:0008610">
    <property type="term" value="P:lipid biosynthetic process"/>
    <property type="evidence" value="ECO:0007669"/>
    <property type="project" value="UniProtKB-ARBA"/>
</dbReference>
<dbReference type="RefSeq" id="WP_188340250.1">
    <property type="nucleotide sequence ID" value="NZ_CP061281.1"/>
</dbReference>
<evidence type="ECO:0000313" key="4">
    <source>
        <dbReference type="EMBL" id="QNS07587.1"/>
    </source>
</evidence>
<dbReference type="EMBL" id="CP061281">
    <property type="protein sequence ID" value="QNS07587.1"/>
    <property type="molecule type" value="Genomic_DNA"/>
</dbReference>
<dbReference type="KEGG" id="sxn:IAG42_30930"/>
<feature type="transmembrane region" description="Helical" evidence="2">
    <location>
        <begin position="205"/>
        <end position="225"/>
    </location>
</feature>
<dbReference type="GO" id="GO:0016717">
    <property type="term" value="F:oxidoreductase activity, acting on paired donors, with oxidation of a pair of donors resulting in the reduction of molecular oxygen to two molecules of water"/>
    <property type="evidence" value="ECO:0007669"/>
    <property type="project" value="TreeGrafter"/>
</dbReference>
<feature type="compositionally biased region" description="Low complexity" evidence="1">
    <location>
        <begin position="1"/>
        <end position="17"/>
    </location>
</feature>
<feature type="transmembrane region" description="Helical" evidence="2">
    <location>
        <begin position="174"/>
        <end position="193"/>
    </location>
</feature>
<feature type="transmembrane region" description="Helical" evidence="2">
    <location>
        <begin position="73"/>
        <end position="94"/>
    </location>
</feature>
<dbReference type="PIRSF" id="PIRSF015921">
    <property type="entry name" value="FA_sphinglp_des"/>
    <property type="match status" value="1"/>
</dbReference>
<gene>
    <name evidence="4" type="ORF">IAG42_30930</name>
</gene>
<keyword evidence="2" id="KW-0472">Membrane</keyword>
<evidence type="ECO:0000256" key="2">
    <source>
        <dbReference type="SAM" id="Phobius"/>
    </source>
</evidence>
<dbReference type="Pfam" id="PF00487">
    <property type="entry name" value="FA_desaturase"/>
    <property type="match status" value="1"/>
</dbReference>
<feature type="transmembrane region" description="Helical" evidence="2">
    <location>
        <begin position="47"/>
        <end position="67"/>
    </location>
</feature>
<keyword evidence="2" id="KW-1133">Transmembrane helix</keyword>
<dbReference type="CDD" id="cd03506">
    <property type="entry name" value="Delta6-FADS-like"/>
    <property type="match status" value="1"/>
</dbReference>
<sequence>MSTAVGTLAPPAPGATARQLPPETGSEFTPLLKDVKGQGLLDRRTGWYARTIAVNALCLAGVVTGMALLGGSWWVLALAPVLAVLGARTAFIGHDAGHAQITGNRSVSRVIGLIHGNLLLGMSYSWWNDKHNRHHANPNHIDKDPDVAADVLVFTSKQAATRAGFRGWLTRHQAWLFFPLTLLEGLALKVYGFQDLRRQSGRERLVEGGLLVAHVLGYLTLLLTTMPLGHALVFAALHQALFGLHLGMAFAPNHKGMEMPDPDGDKWGHLRRQVLTSRNIKGGALTDWFLGGLNYQIEHHLFPSMPRPHLRLAQPMVKAHCRDLGIPFTETGLVDSYRQALRHMYEVGEPLRADI</sequence>
<name>A0A7H1BFT2_9ACTN</name>
<accession>A0A7H1BFT2</accession>
<dbReference type="InterPro" id="IPR012171">
    <property type="entry name" value="Fatty_acid_desaturase"/>
</dbReference>
<dbReference type="GO" id="GO:0016020">
    <property type="term" value="C:membrane"/>
    <property type="evidence" value="ECO:0007669"/>
    <property type="project" value="TreeGrafter"/>
</dbReference>
<reference evidence="4 5" key="1">
    <citation type="submission" date="2020-09" db="EMBL/GenBank/DDBJ databases">
        <title>A novel species.</title>
        <authorList>
            <person name="Gao J."/>
        </authorList>
    </citation>
    <scope>NUCLEOTIDE SEQUENCE [LARGE SCALE GENOMIC DNA]</scope>
    <source>
        <strain evidence="4 5">CRXT-Y-14</strain>
    </source>
</reference>
<feature type="domain" description="Fatty acid desaturase" evidence="3">
    <location>
        <begin position="72"/>
        <end position="331"/>
    </location>
</feature>
<proteinExistence type="predicted"/>
<protein>
    <submittedName>
        <fullName evidence="4">Acyl-CoA desaturase</fullName>
    </submittedName>
</protein>
<evidence type="ECO:0000256" key="1">
    <source>
        <dbReference type="SAM" id="MobiDB-lite"/>
    </source>
</evidence>
<feature type="transmembrane region" description="Helical" evidence="2">
    <location>
        <begin position="106"/>
        <end position="127"/>
    </location>
</feature>
<organism evidence="4 5">
    <name type="scientific">Streptomyces xanthii</name>
    <dbReference type="NCBI Taxonomy" id="2768069"/>
    <lineage>
        <taxon>Bacteria</taxon>
        <taxon>Bacillati</taxon>
        <taxon>Actinomycetota</taxon>
        <taxon>Actinomycetes</taxon>
        <taxon>Kitasatosporales</taxon>
        <taxon>Streptomycetaceae</taxon>
        <taxon>Streptomyces</taxon>
    </lineage>
</organism>
<evidence type="ECO:0000313" key="5">
    <source>
        <dbReference type="Proteomes" id="UP000516428"/>
    </source>
</evidence>
<dbReference type="Proteomes" id="UP000516428">
    <property type="component" value="Chromosome"/>
</dbReference>
<evidence type="ECO:0000259" key="3">
    <source>
        <dbReference type="Pfam" id="PF00487"/>
    </source>
</evidence>
<keyword evidence="5" id="KW-1185">Reference proteome</keyword>